<dbReference type="STRING" id="45073.Lqui_1072"/>
<feature type="region of interest" description="Disordered" evidence="1">
    <location>
        <begin position="22"/>
        <end position="119"/>
    </location>
</feature>
<accession>A0A0W0Y6E8</accession>
<feature type="compositionally biased region" description="Polar residues" evidence="1">
    <location>
        <begin position="110"/>
        <end position="119"/>
    </location>
</feature>
<sequence length="119" mass="12170">MKRKIAWVILAAPLVLTGCEQMDSLFGGSDHNEPYYHGKRSSSVSTEKKNTSSHQSNSSNTSSYSSSSSSSSSSSGQSGNAAQSVTSVNDSPADISNAATTPKPAPSGAVPNTSPMVGQ</sequence>
<dbReference type="EMBL" id="LNYS01000006">
    <property type="protein sequence ID" value="KTD52228.1"/>
    <property type="molecule type" value="Genomic_DNA"/>
</dbReference>
<dbReference type="OrthoDB" id="5653686at2"/>
<evidence type="ECO:0000313" key="2">
    <source>
        <dbReference type="EMBL" id="KTD52228.1"/>
    </source>
</evidence>
<organism evidence="2 3">
    <name type="scientific">Legionella quinlivanii</name>
    <dbReference type="NCBI Taxonomy" id="45073"/>
    <lineage>
        <taxon>Bacteria</taxon>
        <taxon>Pseudomonadati</taxon>
        <taxon>Pseudomonadota</taxon>
        <taxon>Gammaproteobacteria</taxon>
        <taxon>Legionellales</taxon>
        <taxon>Legionellaceae</taxon>
        <taxon>Legionella</taxon>
    </lineage>
</organism>
<protein>
    <recommendedName>
        <fullName evidence="4">Lipoprotein</fullName>
    </recommendedName>
</protein>
<dbReference type="Proteomes" id="UP000054618">
    <property type="component" value="Unassembled WGS sequence"/>
</dbReference>
<feature type="compositionally biased region" description="Low complexity" evidence="1">
    <location>
        <begin position="52"/>
        <end position="84"/>
    </location>
</feature>
<comment type="caution">
    <text evidence="2">The sequence shown here is derived from an EMBL/GenBank/DDBJ whole genome shotgun (WGS) entry which is preliminary data.</text>
</comment>
<evidence type="ECO:0008006" key="4">
    <source>
        <dbReference type="Google" id="ProtNLM"/>
    </source>
</evidence>
<reference evidence="2 3" key="1">
    <citation type="submission" date="2015-11" db="EMBL/GenBank/DDBJ databases">
        <title>Genomic analysis of 38 Legionella species identifies large and diverse effector repertoires.</title>
        <authorList>
            <person name="Burstein D."/>
            <person name="Amaro F."/>
            <person name="Zusman T."/>
            <person name="Lifshitz Z."/>
            <person name="Cohen O."/>
            <person name="Gilbert J.A."/>
            <person name="Pupko T."/>
            <person name="Shuman H.A."/>
            <person name="Segal G."/>
        </authorList>
    </citation>
    <scope>NUCLEOTIDE SEQUENCE [LARGE SCALE GENOMIC DNA]</scope>
    <source>
        <strain evidence="2 3">CDC#1442-AUS-E</strain>
    </source>
</reference>
<keyword evidence="3" id="KW-1185">Reference proteome</keyword>
<dbReference type="PROSITE" id="PS51257">
    <property type="entry name" value="PROKAR_LIPOPROTEIN"/>
    <property type="match status" value="1"/>
</dbReference>
<dbReference type="RefSeq" id="WP_058507155.1">
    <property type="nucleotide sequence ID" value="NZ_CAAAIK010000003.1"/>
</dbReference>
<evidence type="ECO:0000313" key="3">
    <source>
        <dbReference type="Proteomes" id="UP000054618"/>
    </source>
</evidence>
<evidence type="ECO:0000256" key="1">
    <source>
        <dbReference type="SAM" id="MobiDB-lite"/>
    </source>
</evidence>
<gene>
    <name evidence="2" type="ORF">Lqui_1072</name>
</gene>
<proteinExistence type="predicted"/>
<dbReference type="AlphaFoldDB" id="A0A0W0Y6E8"/>
<dbReference type="PATRIC" id="fig|45073.5.peg.1130"/>
<name>A0A0W0Y6E8_9GAMM</name>